<dbReference type="eggNOG" id="KOG2713">
    <property type="taxonomic scope" value="Eukaryota"/>
</dbReference>
<evidence type="ECO:0000256" key="2">
    <source>
        <dbReference type="ARBA" id="ARBA00004906"/>
    </source>
</evidence>
<reference evidence="24" key="2">
    <citation type="submission" date="2016-11" db="UniProtKB">
        <authorList>
            <consortium name="WormBaseParasite"/>
        </authorList>
    </citation>
    <scope>IDENTIFICATION</scope>
</reference>
<evidence type="ECO:0000256" key="20">
    <source>
        <dbReference type="ARBA" id="ARBA00030268"/>
    </source>
</evidence>
<dbReference type="Pfam" id="PF00579">
    <property type="entry name" value="tRNA-synt_1b"/>
    <property type="match status" value="1"/>
</dbReference>
<sequence length="707" mass="81049">MKVFTADLSEVLLAEHRDEGETDYLARELSQIVKDLLGTRFWISYWNYYPLLAAVQTVGEEYTALLPLVSVRQHKVPVFTRRLIFILSFSVAPLLIEKILEKIEGSLKNSLTTNETLFFDRKQRNLRKTLLNSVISIRCIGIPVLHRLNLALFYLFGTYYYISKRLIEMWSFRKTESLLLIVLEVQILEYHAEFVKKVLQALSYFRFFGAINIAQLVSSAAIWIRDRRRKQRSEEATAGFRQISESGISEVADELLAYNSFRCSLCWKYNKPPICIPCGHLFCWNCISKHIQFAITDRVLTFCPHCREEFHQSRVIVIMNVSAVILRKLLCGNAKWVFGKGIFRFSSLVKSKLENKYYPVIYVAGIQPTGVPHLGNYFGFIQHWINLQNDSHSKRMYLSVADYHAISMGFIDPLEMRNNILKMAASLLACGLDPEKTILFQQSRVADHANLMYILGSLQTVARLTRMPQYKDKAAVFKHGDIPVNLQLYPILQAADVLLYKGTHVPVGEDQTQHLLLMRDLAVKCNAVLHCDFFPIPVQVNARCARLKSLQNSTRKMSKSVGNDRSRILISDTKQIIAEKCAKALSDSQSNITYEPEKRPAISNLVILYALATGLTVENVIDECASLNTKEFKSCLAEKIDTLIAPFREKYESLLQEPQLVRDILMFGTQRAEEKAQETMEELRELLGFNLFHPLNSFHHYSESVTV</sequence>
<dbReference type="eggNOG" id="KOG0317">
    <property type="taxonomic scope" value="Eukaryota"/>
</dbReference>
<dbReference type="Pfam" id="PF04757">
    <property type="entry name" value="Pex2_Pex12"/>
    <property type="match status" value="1"/>
</dbReference>
<dbReference type="Gene3D" id="3.40.50.620">
    <property type="entry name" value="HUPs"/>
    <property type="match status" value="1"/>
</dbReference>
<protein>
    <recommendedName>
        <fullName evidence="5">tryptophan--tRNA ligase</fullName>
        <ecNumber evidence="5">6.1.1.2</ecNumber>
    </recommendedName>
    <alternativeName>
        <fullName evidence="20">Tryptophanyl-tRNA synthetase</fullName>
    </alternativeName>
</protein>
<dbReference type="SUPFAM" id="SSF52374">
    <property type="entry name" value="Nucleotidylyl transferase"/>
    <property type="match status" value="1"/>
</dbReference>
<keyword evidence="18" id="KW-0576">Peroxisome</keyword>
<keyword evidence="10" id="KW-0547">Nucleotide-binding</keyword>
<evidence type="ECO:0000256" key="17">
    <source>
        <dbReference type="ARBA" id="ARBA00023136"/>
    </source>
</evidence>
<keyword evidence="8 21" id="KW-0812">Transmembrane</keyword>
<evidence type="ECO:0000256" key="18">
    <source>
        <dbReference type="ARBA" id="ARBA00023140"/>
    </source>
</evidence>
<dbReference type="InterPro" id="IPR006845">
    <property type="entry name" value="Pex_N"/>
</dbReference>
<dbReference type="SUPFAM" id="SSF57850">
    <property type="entry name" value="RING/U-box"/>
    <property type="match status" value="1"/>
</dbReference>
<keyword evidence="9" id="KW-0479">Metal-binding</keyword>
<dbReference type="InterPro" id="IPR002306">
    <property type="entry name" value="Trp-tRNA-ligase"/>
</dbReference>
<keyword evidence="12" id="KW-0862">Zinc</keyword>
<evidence type="ECO:0000256" key="16">
    <source>
        <dbReference type="ARBA" id="ARBA00022989"/>
    </source>
</evidence>
<evidence type="ECO:0000256" key="11">
    <source>
        <dbReference type="ARBA" id="ARBA00022771"/>
    </source>
</evidence>
<evidence type="ECO:0000256" key="4">
    <source>
        <dbReference type="ARBA" id="ARBA00008704"/>
    </source>
</evidence>
<dbReference type="PRINTS" id="PR01039">
    <property type="entry name" value="TRNASYNTHTRP"/>
</dbReference>
<dbReference type="WBParaSite" id="EN70_3457">
    <property type="protein sequence ID" value="EN70_3457"/>
    <property type="gene ID" value="EN70_3457"/>
</dbReference>
<dbReference type="InterPro" id="IPR017907">
    <property type="entry name" value="Znf_RING_CS"/>
</dbReference>
<evidence type="ECO:0000256" key="21">
    <source>
        <dbReference type="SAM" id="Phobius"/>
    </source>
</evidence>
<keyword evidence="16 21" id="KW-1133">Transmembrane helix</keyword>
<dbReference type="EC" id="6.1.1.2" evidence="5"/>
<evidence type="ECO:0000256" key="15">
    <source>
        <dbReference type="ARBA" id="ARBA00022927"/>
    </source>
</evidence>
<keyword evidence="7" id="KW-0436">Ligase</keyword>
<keyword evidence="14" id="KW-0648">Protein biosynthesis</keyword>
<comment type="subcellular location">
    <subcellularLocation>
        <location evidence="1">Peroxisome membrane</location>
        <topology evidence="1">Multi-pass membrane protein</topology>
    </subcellularLocation>
</comment>
<dbReference type="InterPro" id="IPR001412">
    <property type="entry name" value="aa-tRNA-synth_I_CS"/>
</dbReference>
<keyword evidence="19" id="KW-0030">Aminoacyl-tRNA synthetase</keyword>
<dbReference type="STRING" id="7209.A0A1I7VK60"/>
<dbReference type="GO" id="GO:0004830">
    <property type="term" value="F:tryptophan-tRNA ligase activity"/>
    <property type="evidence" value="ECO:0007669"/>
    <property type="project" value="UniProtKB-EC"/>
</dbReference>
<dbReference type="GO" id="GO:0005778">
    <property type="term" value="C:peroxisomal membrane"/>
    <property type="evidence" value="ECO:0007669"/>
    <property type="project" value="UniProtKB-SubCell"/>
</dbReference>
<keyword evidence="13" id="KW-0067">ATP-binding</keyword>
<keyword evidence="17 21" id="KW-0472">Membrane</keyword>
<dbReference type="GO" id="GO:0008270">
    <property type="term" value="F:zinc ion binding"/>
    <property type="evidence" value="ECO:0007669"/>
    <property type="project" value="UniProtKB-KW"/>
</dbReference>
<comment type="similarity">
    <text evidence="4">Belongs to the pex2/pex10/pex12 family.</text>
</comment>
<feature type="transmembrane region" description="Helical" evidence="21">
    <location>
        <begin position="144"/>
        <end position="163"/>
    </location>
</feature>
<dbReference type="AlphaFoldDB" id="A0A1I7VK60"/>
<dbReference type="PANTHER" id="PTHR43766:SF1">
    <property type="entry name" value="TRYPTOPHAN--TRNA LIGASE, MITOCHONDRIAL"/>
    <property type="match status" value="1"/>
</dbReference>
<dbReference type="CDD" id="cd00806">
    <property type="entry name" value="TrpRS_core"/>
    <property type="match status" value="1"/>
</dbReference>
<dbReference type="GO" id="GO:0070183">
    <property type="term" value="P:mitochondrial tryptophanyl-tRNA aminoacylation"/>
    <property type="evidence" value="ECO:0007669"/>
    <property type="project" value="TreeGrafter"/>
</dbReference>
<evidence type="ECO:0000256" key="1">
    <source>
        <dbReference type="ARBA" id="ARBA00004585"/>
    </source>
</evidence>
<dbReference type="InterPro" id="IPR050203">
    <property type="entry name" value="Trp-tRNA_synthetase"/>
</dbReference>
<evidence type="ECO:0000256" key="6">
    <source>
        <dbReference type="ARBA" id="ARBA00022448"/>
    </source>
</evidence>
<name>A0A1I7VK60_LOALO</name>
<dbReference type="Gene3D" id="1.10.240.10">
    <property type="entry name" value="Tyrosyl-Transfer RNA Synthetase"/>
    <property type="match status" value="1"/>
</dbReference>
<proteinExistence type="inferred from homology"/>
<dbReference type="Proteomes" id="UP000095285">
    <property type="component" value="Unassembled WGS sequence"/>
</dbReference>
<comment type="similarity">
    <text evidence="3">Belongs to the class-I aminoacyl-tRNA synthetase family.</text>
</comment>
<dbReference type="NCBIfam" id="TIGR00233">
    <property type="entry name" value="trpS"/>
    <property type="match status" value="1"/>
</dbReference>
<dbReference type="Gene3D" id="3.30.40.10">
    <property type="entry name" value="Zinc/RING finger domain, C3HC4 (zinc finger)"/>
    <property type="match status" value="1"/>
</dbReference>
<dbReference type="GO" id="GO:0015031">
    <property type="term" value="P:protein transport"/>
    <property type="evidence" value="ECO:0007669"/>
    <property type="project" value="UniProtKB-KW"/>
</dbReference>
<dbReference type="PANTHER" id="PTHR43766">
    <property type="entry name" value="TRYPTOPHAN--TRNA LIGASE, MITOCHONDRIAL"/>
    <property type="match status" value="1"/>
</dbReference>
<reference evidence="23" key="1">
    <citation type="submission" date="2012-04" db="EMBL/GenBank/DDBJ databases">
        <title>The Genome Sequence of Loa loa.</title>
        <authorList>
            <consortium name="The Broad Institute Genome Sequencing Platform"/>
            <consortium name="Broad Institute Genome Sequencing Center for Infectious Disease"/>
            <person name="Nutman T.B."/>
            <person name="Fink D.L."/>
            <person name="Russ C."/>
            <person name="Young S."/>
            <person name="Zeng Q."/>
            <person name="Gargeya S."/>
            <person name="Alvarado L."/>
            <person name="Berlin A."/>
            <person name="Chapman S.B."/>
            <person name="Chen Z."/>
            <person name="Freedman E."/>
            <person name="Gellesch M."/>
            <person name="Goldberg J."/>
            <person name="Griggs A."/>
            <person name="Gujja S."/>
            <person name="Heilman E.R."/>
            <person name="Heiman D."/>
            <person name="Howarth C."/>
            <person name="Mehta T."/>
            <person name="Neiman D."/>
            <person name="Pearson M."/>
            <person name="Roberts A."/>
            <person name="Saif S."/>
            <person name="Shea T."/>
            <person name="Shenoy N."/>
            <person name="Sisk P."/>
            <person name="Stolte C."/>
            <person name="Sykes S."/>
            <person name="White J."/>
            <person name="Yandava C."/>
            <person name="Haas B."/>
            <person name="Henn M.R."/>
            <person name="Nusbaum C."/>
            <person name="Birren B."/>
        </authorList>
    </citation>
    <scope>NUCLEOTIDE SEQUENCE [LARGE SCALE GENOMIC DNA]</scope>
</reference>
<evidence type="ECO:0000256" key="10">
    <source>
        <dbReference type="ARBA" id="ARBA00022741"/>
    </source>
</evidence>
<keyword evidence="11" id="KW-0863">Zinc-finger</keyword>
<dbReference type="InterPro" id="IPR002305">
    <property type="entry name" value="aa-tRNA-synth_Ic"/>
</dbReference>
<dbReference type="SMART" id="SM00184">
    <property type="entry name" value="RING"/>
    <property type="match status" value="1"/>
</dbReference>
<evidence type="ECO:0000256" key="5">
    <source>
        <dbReference type="ARBA" id="ARBA00013161"/>
    </source>
</evidence>
<evidence type="ECO:0000256" key="14">
    <source>
        <dbReference type="ARBA" id="ARBA00022917"/>
    </source>
</evidence>
<comment type="pathway">
    <text evidence="2">Protein modification; protein ubiquitination.</text>
</comment>
<dbReference type="InterPro" id="IPR014729">
    <property type="entry name" value="Rossmann-like_a/b/a_fold"/>
</dbReference>
<feature type="transmembrane region" description="Helical" evidence="21">
    <location>
        <begin position="204"/>
        <end position="224"/>
    </location>
</feature>
<evidence type="ECO:0000259" key="22">
    <source>
        <dbReference type="SMART" id="SM00184"/>
    </source>
</evidence>
<dbReference type="InterPro" id="IPR018957">
    <property type="entry name" value="Znf_C3HC4_RING-type"/>
</dbReference>
<organism evidence="23 24">
    <name type="scientific">Loa loa</name>
    <name type="common">Eye worm</name>
    <name type="synonym">Filaria loa</name>
    <dbReference type="NCBI Taxonomy" id="7209"/>
    <lineage>
        <taxon>Eukaryota</taxon>
        <taxon>Metazoa</taxon>
        <taxon>Ecdysozoa</taxon>
        <taxon>Nematoda</taxon>
        <taxon>Chromadorea</taxon>
        <taxon>Rhabditida</taxon>
        <taxon>Spirurina</taxon>
        <taxon>Spiruromorpha</taxon>
        <taxon>Filarioidea</taxon>
        <taxon>Onchocercidae</taxon>
        <taxon>Loa</taxon>
    </lineage>
</organism>
<dbReference type="PROSITE" id="PS00178">
    <property type="entry name" value="AA_TRNA_LIGASE_I"/>
    <property type="match status" value="1"/>
</dbReference>
<evidence type="ECO:0000256" key="3">
    <source>
        <dbReference type="ARBA" id="ARBA00005594"/>
    </source>
</evidence>
<evidence type="ECO:0000256" key="19">
    <source>
        <dbReference type="ARBA" id="ARBA00023146"/>
    </source>
</evidence>
<keyword evidence="6" id="KW-0813">Transport</keyword>
<dbReference type="GO" id="GO:0005759">
    <property type="term" value="C:mitochondrial matrix"/>
    <property type="evidence" value="ECO:0007669"/>
    <property type="project" value="TreeGrafter"/>
</dbReference>
<keyword evidence="15" id="KW-0653">Protein transport</keyword>
<evidence type="ECO:0000256" key="13">
    <source>
        <dbReference type="ARBA" id="ARBA00022840"/>
    </source>
</evidence>
<evidence type="ECO:0000256" key="12">
    <source>
        <dbReference type="ARBA" id="ARBA00022833"/>
    </source>
</evidence>
<dbReference type="PROSITE" id="PS00518">
    <property type="entry name" value="ZF_RING_1"/>
    <property type="match status" value="1"/>
</dbReference>
<evidence type="ECO:0000313" key="24">
    <source>
        <dbReference type="WBParaSite" id="EN70_3457"/>
    </source>
</evidence>
<evidence type="ECO:0000256" key="8">
    <source>
        <dbReference type="ARBA" id="ARBA00022692"/>
    </source>
</evidence>
<feature type="domain" description="RING-type" evidence="22">
    <location>
        <begin position="263"/>
        <end position="306"/>
    </location>
</feature>
<dbReference type="InterPro" id="IPR013083">
    <property type="entry name" value="Znf_RING/FYVE/PHD"/>
</dbReference>
<evidence type="ECO:0000256" key="7">
    <source>
        <dbReference type="ARBA" id="ARBA00022598"/>
    </source>
</evidence>
<keyword evidence="23" id="KW-1185">Reference proteome</keyword>
<dbReference type="Pfam" id="PF00097">
    <property type="entry name" value="zf-C3HC4"/>
    <property type="match status" value="1"/>
</dbReference>
<evidence type="ECO:0000313" key="23">
    <source>
        <dbReference type="Proteomes" id="UP000095285"/>
    </source>
</evidence>
<evidence type="ECO:0000256" key="9">
    <source>
        <dbReference type="ARBA" id="ARBA00022723"/>
    </source>
</evidence>
<dbReference type="GO" id="GO:0005524">
    <property type="term" value="F:ATP binding"/>
    <property type="evidence" value="ECO:0007669"/>
    <property type="project" value="UniProtKB-KW"/>
</dbReference>
<dbReference type="InterPro" id="IPR001841">
    <property type="entry name" value="Znf_RING"/>
</dbReference>
<accession>A0A1I7VK60</accession>